<dbReference type="Pfam" id="PF00656">
    <property type="entry name" value="Peptidase_C14"/>
    <property type="match status" value="1"/>
</dbReference>
<dbReference type="Proteomes" id="UP000245535">
    <property type="component" value="Unassembled WGS sequence"/>
</dbReference>
<reference evidence="2 3" key="1">
    <citation type="submission" date="2018-03" db="EMBL/GenBank/DDBJ databases">
        <title>Genomic Encyclopedia of Archaeal and Bacterial Type Strains, Phase II (KMG-II): from individual species to whole genera.</title>
        <authorList>
            <person name="Goeker M."/>
        </authorList>
    </citation>
    <scope>NUCLEOTIDE SEQUENCE [LARGE SCALE GENOMIC DNA]</scope>
    <source>
        <strain evidence="2 3">DSM 28229</strain>
    </source>
</reference>
<evidence type="ECO:0000313" key="2">
    <source>
        <dbReference type="EMBL" id="PWJ39316.1"/>
    </source>
</evidence>
<gene>
    <name evidence="2" type="ORF">BC781_106217</name>
</gene>
<dbReference type="InterPro" id="IPR011600">
    <property type="entry name" value="Pept_C14_caspase"/>
</dbReference>
<dbReference type="GO" id="GO:0006508">
    <property type="term" value="P:proteolysis"/>
    <property type="evidence" value="ECO:0007669"/>
    <property type="project" value="InterPro"/>
</dbReference>
<protein>
    <submittedName>
        <fullName evidence="2">Uncharacterized protein DUF4384</fullName>
    </submittedName>
</protein>
<dbReference type="OrthoDB" id="1491023at2"/>
<dbReference type="InterPro" id="IPR029030">
    <property type="entry name" value="Caspase-like_dom_sf"/>
</dbReference>
<feature type="domain" description="Peptidase C14 caspase" evidence="1">
    <location>
        <begin position="23"/>
        <end position="279"/>
    </location>
</feature>
<evidence type="ECO:0000259" key="1">
    <source>
        <dbReference type="Pfam" id="PF00656"/>
    </source>
</evidence>
<dbReference type="GO" id="GO:0005737">
    <property type="term" value="C:cytoplasm"/>
    <property type="evidence" value="ECO:0007669"/>
    <property type="project" value="TreeGrafter"/>
</dbReference>
<comment type="caution">
    <text evidence="2">The sequence shown here is derived from an EMBL/GenBank/DDBJ whole genome shotgun (WGS) entry which is preliminary data.</text>
</comment>
<dbReference type="PANTHER" id="PTHR48104">
    <property type="entry name" value="METACASPASE-4"/>
    <property type="match status" value="1"/>
</dbReference>
<dbReference type="AlphaFoldDB" id="A0A315Z8G1"/>
<dbReference type="EMBL" id="QGDO01000006">
    <property type="protein sequence ID" value="PWJ39316.1"/>
    <property type="molecule type" value="Genomic_DNA"/>
</dbReference>
<evidence type="ECO:0000313" key="3">
    <source>
        <dbReference type="Proteomes" id="UP000245535"/>
    </source>
</evidence>
<dbReference type="PANTHER" id="PTHR48104:SF30">
    <property type="entry name" value="METACASPASE-1"/>
    <property type="match status" value="1"/>
</dbReference>
<dbReference type="GO" id="GO:0004197">
    <property type="term" value="F:cysteine-type endopeptidase activity"/>
    <property type="evidence" value="ECO:0007669"/>
    <property type="project" value="InterPro"/>
</dbReference>
<name>A0A315Z8G1_SEDFL</name>
<sequence length="749" mass="84338">MKRLLFYITIFLFLSMSAFSIERKALIIGINNYEPKEGLDAVKSDRMWINLDGSVNDALSMKSILLNKFGFVENNIITLVTPEETTRDKLIEGFKKLAAMTQKGDEVFIYYAGHGSQVVNSRSPEVDKLDETIVPSDSYTGVLDIRDKELNELFSKIQDKGAVLTIIFDSCNSGSVSRSSGLPEMYKARAIRRDNRDVKEPFDPIDIASKGALVISASQDYELAKEFTDPDGQKHGAFTYAFMKALRESSPNESALNLFKRTRSILLYMGVPSQHPVFEGNISRSRLTLFGSESEEKYTKVAISDKEKDVVELDGGFAIGLSPGTTLASLNEDGVELQVTEMTDINSCLAKVINGKLGDIEIGDFYRITGMPFIGNRALKVWYSCSNYKAEDLKELHNGIGKIASKYELKVLEELTVEDVSIKCIFDGTAWQLVNHCGEKRMLPIKFDEASFEEGIKSLVNSGCMEFGNTIWVNYPPVKGVGDLMEKTFLHEGSGVEKTLSIPEATYWLSGRFNKSGQLEYAWYYSELSAELYPLPNRTNWVLYDSDRTTFESLYRSSNQISKLYAWMTLPSPSNDASFPYSLAIRDVISKKVIKDGNTIEGSVYEFVMMRDEALFKKWNRRDRFIYIFMMDSNGQMTLVFPRNSSVENNTYTLAKSEGGKYLEEVVIPKSKFRVGPPYGADTFFMLSSKEPLNDPWVLESPAVVTRGGAKVQNPIDILLNRGVQRGDKKASNSSDWYIERFTLYSQGE</sequence>
<organism evidence="2 3">
    <name type="scientific">Sediminitomix flava</name>
    <dbReference type="NCBI Taxonomy" id="379075"/>
    <lineage>
        <taxon>Bacteria</taxon>
        <taxon>Pseudomonadati</taxon>
        <taxon>Bacteroidota</taxon>
        <taxon>Cytophagia</taxon>
        <taxon>Cytophagales</taxon>
        <taxon>Flammeovirgaceae</taxon>
        <taxon>Sediminitomix</taxon>
    </lineage>
</organism>
<accession>A0A315Z8G1</accession>
<dbReference type="Gene3D" id="3.40.50.1460">
    <property type="match status" value="1"/>
</dbReference>
<dbReference type="RefSeq" id="WP_109621246.1">
    <property type="nucleotide sequence ID" value="NZ_QGDO01000006.1"/>
</dbReference>
<dbReference type="SUPFAM" id="SSF52129">
    <property type="entry name" value="Caspase-like"/>
    <property type="match status" value="1"/>
</dbReference>
<keyword evidence="3" id="KW-1185">Reference proteome</keyword>
<proteinExistence type="predicted"/>
<dbReference type="InterPro" id="IPR050452">
    <property type="entry name" value="Metacaspase"/>
</dbReference>